<feature type="transmembrane region" description="Helical" evidence="1">
    <location>
        <begin position="20"/>
        <end position="37"/>
    </location>
</feature>
<gene>
    <name evidence="2" type="ORF">VA7868_00502</name>
</gene>
<keyword evidence="3" id="KW-1185">Reference proteome</keyword>
<proteinExistence type="predicted"/>
<organism evidence="2 3">
    <name type="scientific">Vibrio aerogenes CECT 7868</name>
    <dbReference type="NCBI Taxonomy" id="1216006"/>
    <lineage>
        <taxon>Bacteria</taxon>
        <taxon>Pseudomonadati</taxon>
        <taxon>Pseudomonadota</taxon>
        <taxon>Gammaproteobacteria</taxon>
        <taxon>Vibrionales</taxon>
        <taxon>Vibrionaceae</taxon>
        <taxon>Vibrio</taxon>
    </lineage>
</organism>
<keyword evidence="1" id="KW-1133">Transmembrane helix</keyword>
<keyword evidence="1" id="KW-0472">Membrane</keyword>
<evidence type="ECO:0008006" key="4">
    <source>
        <dbReference type="Google" id="ProtNLM"/>
    </source>
</evidence>
<sequence>MFAKTIVGAFAYANFYKVSLFKVTLIPVLMMLGLEVLSDYVTSSSSLSLFNLLATGILQTVMALNICRVVLLGPDAVPTWGRYSLGRSEFKVIKMMFLLGACAGLGALIYSVLLLILETTTAISHLVIVVISALFWAPAVIFGSRLLLVIPAISVDHMMTLTEAWEKTKSKTAYMFGIMIIFMLITIPVAVILPQIGFPSPAISLICYYVGIVSTIALCLAYQLIMRHEQSEAEVPASQE</sequence>
<evidence type="ECO:0000313" key="3">
    <source>
        <dbReference type="Proteomes" id="UP000184608"/>
    </source>
</evidence>
<name>A0A1M5VTN4_9VIBR</name>
<dbReference type="Proteomes" id="UP000184608">
    <property type="component" value="Unassembled WGS sequence"/>
</dbReference>
<dbReference type="EMBL" id="FQXZ01000006">
    <property type="protein sequence ID" value="SHH78616.1"/>
    <property type="molecule type" value="Genomic_DNA"/>
</dbReference>
<dbReference type="AlphaFoldDB" id="A0A1M5VTN4"/>
<feature type="transmembrane region" description="Helical" evidence="1">
    <location>
        <begin position="49"/>
        <end position="71"/>
    </location>
</feature>
<feature type="transmembrane region" description="Helical" evidence="1">
    <location>
        <begin position="123"/>
        <end position="153"/>
    </location>
</feature>
<evidence type="ECO:0000313" key="2">
    <source>
        <dbReference type="EMBL" id="SHH78616.1"/>
    </source>
</evidence>
<protein>
    <recommendedName>
        <fullName evidence="4">Glycerophosphoryl diester phosphodiesterase membrane domain-containing protein</fullName>
    </recommendedName>
</protein>
<feature type="transmembrane region" description="Helical" evidence="1">
    <location>
        <begin position="174"/>
        <end position="196"/>
    </location>
</feature>
<dbReference type="STRING" id="1216006.VA7868_00502"/>
<feature type="transmembrane region" description="Helical" evidence="1">
    <location>
        <begin position="202"/>
        <end position="222"/>
    </location>
</feature>
<reference evidence="2 3" key="1">
    <citation type="submission" date="2016-11" db="EMBL/GenBank/DDBJ databases">
        <authorList>
            <person name="Jaros S."/>
            <person name="Januszkiewicz K."/>
            <person name="Wedrychowicz H."/>
        </authorList>
    </citation>
    <scope>NUCLEOTIDE SEQUENCE [LARGE SCALE GENOMIC DNA]</scope>
    <source>
        <strain evidence="2 3">CECT 7868</strain>
    </source>
</reference>
<dbReference type="RefSeq" id="WP_073602292.1">
    <property type="nucleotide sequence ID" value="NZ_FQXZ01000006.1"/>
</dbReference>
<accession>A0A1M5VTN4</accession>
<evidence type="ECO:0000256" key="1">
    <source>
        <dbReference type="SAM" id="Phobius"/>
    </source>
</evidence>
<feature type="transmembrane region" description="Helical" evidence="1">
    <location>
        <begin position="92"/>
        <end position="117"/>
    </location>
</feature>
<dbReference type="OrthoDB" id="5903637at2"/>
<keyword evidence="1" id="KW-0812">Transmembrane</keyword>